<dbReference type="Proteomes" id="UP000024837">
    <property type="component" value="Unassembled WGS sequence"/>
</dbReference>
<sequence length="424" mass="45843">MAPTLRALLVSTLLGLASAQGLAGKTKEVHPKVTTYRCTKKSGCKKQTNYIVLDSAIHPIYQKNNPSLGCGNWGSGPNSTVCPDEKTCAKNCLIDGINNYSKHGVVVNGDSIFLDMLKDSDKSVLSPRIYLLRENKKDYEMLQLTGKEFSFDVDVSKLPCGMNGALYLSEMHKRGGPSSLNKAGAELGAGYCDAQCYATPFIDGVGNIGGKGACCPELDIWEANRATTHFAPHPCNITGPYKCTGEAECGWDGVCDEWGCGQNPYANGDPKFYGPGPKFKINTLKKLTVVTQFEANKKGTLVSYHRYYVQNGKKIVPPNATQSWLPPVNYMDDPYCDATGGATRYLALGATKGMGEALSRGMVLAMSVWWDEGSFMTWLDGGSHGPCNDTEGAPANIRKIQPDTSVTFSNIRWGDIGSTQSKCT</sequence>
<evidence type="ECO:0000313" key="11">
    <source>
        <dbReference type="EMBL" id="EWC46684.1"/>
    </source>
</evidence>
<comment type="similarity">
    <text evidence="2 9">Belongs to the glycosyl hydrolase 7 (cellulase C) family.</text>
</comment>
<dbReference type="PANTHER" id="PTHR33753:SF1">
    <property type="entry name" value="ENDO-BETA-1,4-GLUCANASE CELB"/>
    <property type="match status" value="1"/>
</dbReference>
<evidence type="ECO:0000256" key="8">
    <source>
        <dbReference type="ARBA" id="ARBA00023326"/>
    </source>
</evidence>
<dbReference type="Pfam" id="PF00840">
    <property type="entry name" value="Glyco_hydro_7"/>
    <property type="match status" value="1"/>
</dbReference>
<evidence type="ECO:0000256" key="2">
    <source>
        <dbReference type="ARBA" id="ARBA00006044"/>
    </source>
</evidence>
<keyword evidence="8 9" id="KW-0624">Polysaccharide degradation</keyword>
<evidence type="ECO:0000256" key="5">
    <source>
        <dbReference type="ARBA" id="ARBA00023180"/>
    </source>
</evidence>
<keyword evidence="10" id="KW-0732">Signal</keyword>
<organism evidence="11 12">
    <name type="scientific">Drechslerella stenobrocha 248</name>
    <dbReference type="NCBI Taxonomy" id="1043628"/>
    <lineage>
        <taxon>Eukaryota</taxon>
        <taxon>Fungi</taxon>
        <taxon>Dikarya</taxon>
        <taxon>Ascomycota</taxon>
        <taxon>Pezizomycotina</taxon>
        <taxon>Orbiliomycetes</taxon>
        <taxon>Orbiliales</taxon>
        <taxon>Orbiliaceae</taxon>
        <taxon>Drechslerella</taxon>
    </lineage>
</organism>
<keyword evidence="6" id="KW-0119">Carbohydrate metabolism</keyword>
<feature type="chain" id="PRO_5004893129" description="Glucanase" evidence="10">
    <location>
        <begin position="20"/>
        <end position="424"/>
    </location>
</feature>
<name>W7HTH9_9PEZI</name>
<evidence type="ECO:0000256" key="7">
    <source>
        <dbReference type="ARBA" id="ARBA00023295"/>
    </source>
</evidence>
<evidence type="ECO:0000256" key="10">
    <source>
        <dbReference type="SAM" id="SignalP"/>
    </source>
</evidence>
<keyword evidence="3 9" id="KW-0378">Hydrolase</keyword>
<dbReference type="CDD" id="cd07999">
    <property type="entry name" value="GH7_CBH_EG"/>
    <property type="match status" value="1"/>
</dbReference>
<protein>
    <recommendedName>
        <fullName evidence="9">Glucanase</fullName>
        <ecNumber evidence="9">3.2.1.-</ecNumber>
    </recommendedName>
</protein>
<dbReference type="EC" id="3.2.1.-" evidence="9"/>
<feature type="signal peptide" evidence="10">
    <location>
        <begin position="1"/>
        <end position="19"/>
    </location>
</feature>
<accession>W7HTH9</accession>
<reference evidence="11 12" key="1">
    <citation type="submission" date="2013-05" db="EMBL/GenBank/DDBJ databases">
        <title>Drechslerella stenobrocha genome reveals carnivorous origination and mechanical trapping mechanism of predatory fungi.</title>
        <authorList>
            <person name="Liu X."/>
            <person name="Zhang W."/>
            <person name="Liu K."/>
        </authorList>
    </citation>
    <scope>NUCLEOTIDE SEQUENCE [LARGE SCALE GENOMIC DNA]</scope>
    <source>
        <strain evidence="11 12">248</strain>
    </source>
</reference>
<dbReference type="SUPFAM" id="SSF49899">
    <property type="entry name" value="Concanavalin A-like lectins/glucanases"/>
    <property type="match status" value="1"/>
</dbReference>
<evidence type="ECO:0000256" key="6">
    <source>
        <dbReference type="ARBA" id="ARBA00023277"/>
    </source>
</evidence>
<comment type="catalytic activity">
    <reaction evidence="1">
        <text>Endohydrolysis of (1-&gt;4)-beta-D-glucosidic linkages in cellulose, lichenin and cereal beta-D-glucans.</text>
        <dbReference type="EC" id="3.2.1.4"/>
    </reaction>
</comment>
<dbReference type="OrthoDB" id="412382at2759"/>
<evidence type="ECO:0000256" key="1">
    <source>
        <dbReference type="ARBA" id="ARBA00000966"/>
    </source>
</evidence>
<evidence type="ECO:0000256" key="4">
    <source>
        <dbReference type="ARBA" id="ARBA00023001"/>
    </source>
</evidence>
<dbReference type="Gene3D" id="2.70.100.10">
    <property type="entry name" value="Glycoside hydrolase, family 7, domain"/>
    <property type="match status" value="1"/>
</dbReference>
<proteinExistence type="inferred from homology"/>
<evidence type="ECO:0000256" key="9">
    <source>
        <dbReference type="RuleBase" id="RU361164"/>
    </source>
</evidence>
<dbReference type="PANTHER" id="PTHR33753">
    <property type="entry name" value="1,4-BETA-D-GLUCAN CELLOBIOHYDROLASE B"/>
    <property type="match status" value="1"/>
</dbReference>
<dbReference type="InterPro" id="IPR013320">
    <property type="entry name" value="ConA-like_dom_sf"/>
</dbReference>
<dbReference type="InterPro" id="IPR001722">
    <property type="entry name" value="Glyco_hydro_7"/>
</dbReference>
<keyword evidence="12" id="KW-1185">Reference proteome</keyword>
<dbReference type="HOGENOM" id="CLU_020817_0_1_1"/>
<dbReference type="InterPro" id="IPR037019">
    <property type="entry name" value="Glyco_hydro_7_sf"/>
</dbReference>
<evidence type="ECO:0000256" key="3">
    <source>
        <dbReference type="ARBA" id="ARBA00022801"/>
    </source>
</evidence>
<gene>
    <name evidence="11" type="ORF">DRE_04171</name>
</gene>
<dbReference type="GO" id="GO:0030245">
    <property type="term" value="P:cellulose catabolic process"/>
    <property type="evidence" value="ECO:0007669"/>
    <property type="project" value="UniProtKB-KW"/>
</dbReference>
<dbReference type="GO" id="GO:0008810">
    <property type="term" value="F:cellulase activity"/>
    <property type="evidence" value="ECO:0007669"/>
    <property type="project" value="UniProtKB-EC"/>
</dbReference>
<dbReference type="AlphaFoldDB" id="W7HTH9"/>
<dbReference type="EMBL" id="KI966416">
    <property type="protein sequence ID" value="EWC46684.1"/>
    <property type="molecule type" value="Genomic_DNA"/>
</dbReference>
<keyword evidence="7 9" id="KW-0326">Glycosidase</keyword>
<keyword evidence="5" id="KW-0325">Glycoprotein</keyword>
<evidence type="ECO:0000313" key="12">
    <source>
        <dbReference type="Proteomes" id="UP000024837"/>
    </source>
</evidence>
<keyword evidence="4 9" id="KW-0136">Cellulose degradation</keyword>
<dbReference type="PRINTS" id="PR00734">
    <property type="entry name" value="GLHYDRLASE7"/>
</dbReference>